<dbReference type="Proteomes" id="UP000837857">
    <property type="component" value="Chromosome 2"/>
</dbReference>
<sequence length="70" mass="7797">MVERKIPQKAQAAIPSRMGGRKSRKHTCFYVPWCYQAGYDENTAPIETGLMKAKTSPPPPPPLPLHPQPV</sequence>
<name>A0ABN8IBQ4_9NEOP</name>
<organism evidence="2 3">
    <name type="scientific">Iphiclides podalirius</name>
    <name type="common">scarce swallowtail</name>
    <dbReference type="NCBI Taxonomy" id="110791"/>
    <lineage>
        <taxon>Eukaryota</taxon>
        <taxon>Metazoa</taxon>
        <taxon>Ecdysozoa</taxon>
        <taxon>Arthropoda</taxon>
        <taxon>Hexapoda</taxon>
        <taxon>Insecta</taxon>
        <taxon>Pterygota</taxon>
        <taxon>Neoptera</taxon>
        <taxon>Endopterygota</taxon>
        <taxon>Lepidoptera</taxon>
        <taxon>Glossata</taxon>
        <taxon>Ditrysia</taxon>
        <taxon>Papilionoidea</taxon>
        <taxon>Papilionidae</taxon>
        <taxon>Papilioninae</taxon>
        <taxon>Iphiclides</taxon>
    </lineage>
</organism>
<dbReference type="EMBL" id="OW152814">
    <property type="protein sequence ID" value="CAH2049980.1"/>
    <property type="molecule type" value="Genomic_DNA"/>
</dbReference>
<feature type="region of interest" description="Disordered" evidence="1">
    <location>
        <begin position="50"/>
        <end position="70"/>
    </location>
</feature>
<protein>
    <submittedName>
        <fullName evidence="2">Uncharacterized protein</fullName>
    </submittedName>
</protein>
<evidence type="ECO:0000313" key="3">
    <source>
        <dbReference type="Proteomes" id="UP000837857"/>
    </source>
</evidence>
<evidence type="ECO:0000313" key="2">
    <source>
        <dbReference type="EMBL" id="CAH2049980.1"/>
    </source>
</evidence>
<feature type="compositionally biased region" description="Pro residues" evidence="1">
    <location>
        <begin position="56"/>
        <end position="70"/>
    </location>
</feature>
<feature type="region of interest" description="Disordered" evidence="1">
    <location>
        <begin position="1"/>
        <end position="21"/>
    </location>
</feature>
<evidence type="ECO:0000256" key="1">
    <source>
        <dbReference type="SAM" id="MobiDB-lite"/>
    </source>
</evidence>
<gene>
    <name evidence="2" type="ORF">IPOD504_LOCUS7146</name>
</gene>
<proteinExistence type="predicted"/>
<feature type="non-terminal residue" evidence="2">
    <location>
        <position position="70"/>
    </location>
</feature>
<accession>A0ABN8IBQ4</accession>
<reference evidence="2" key="1">
    <citation type="submission" date="2022-03" db="EMBL/GenBank/DDBJ databases">
        <authorList>
            <person name="Martin H S."/>
        </authorList>
    </citation>
    <scope>NUCLEOTIDE SEQUENCE</scope>
</reference>
<keyword evidence="3" id="KW-1185">Reference proteome</keyword>